<dbReference type="EMBL" id="MU864389">
    <property type="protein sequence ID" value="KAK4188374.1"/>
    <property type="molecule type" value="Genomic_DNA"/>
</dbReference>
<evidence type="ECO:0000256" key="1">
    <source>
        <dbReference type="SAM" id="MobiDB-lite"/>
    </source>
</evidence>
<dbReference type="PROSITE" id="PS00028">
    <property type="entry name" value="ZINC_FINGER_C2H2_1"/>
    <property type="match status" value="1"/>
</dbReference>
<feature type="region of interest" description="Disordered" evidence="1">
    <location>
        <begin position="712"/>
        <end position="765"/>
    </location>
</feature>
<sequence>MDLLDPSRIERYRQELRDEETPEPEPLEAQELHDVWQQGNRRRPVPPKLSDRHKADLVDLKRRWIIFAAKMGRRDWKGLIKTLSYENKGLGESFMRYLMRQAELQGKPIRSENAIRMHTRKLGGLYRKYNAHPPGRSLMDHLRNVIRSEITRKWALRREPKIKPIMGPDFFMYHLYFLWVRDTSAFHIGLDRIDDACLRMFYMWTGCRKHELIYAKPTDLTAKVKEYDEESDAYTDVECSTDKYIKPRVKRCWVCDRVDERDNDPRLKVLCWEDIDLWVLRDPEGNGGRDRLAMQVLLRYHKGENNKIVPTWYIFIEEALPALCPITHILAKALAEGVIANEGYQTKAEPFFTTKLNKRALKVRWKKEWLHKPVFRKTELGKSVEKKSEMEIRPATPRDALFGEAVKEKEVRREVLNFGDGSNLWEKSNDALTAAIFDGHSERLRIAMGLLEKLVQYCQRRGYAECVDTNYRRSVRDQGMRHKTNSTVYQEYYNNARMNAVVQDAFLGRGTRSPYLAIFNHTGLRLDENAPKRVPDEMMRMIGPSAAVRRLEQEMEALQAALQQKHGCPSWAPDNEKRQYESIKAQLSTARQKQRRKVFRKTYKDYFAESDDKELQNQLQGIHEPVVEREVTHNLPERRVLAGIMGDMDEDLPEEDIVRRKIEAINAMVAYAFVCEPLQRAQPEPRAKPLPAPPPKVILPILPGRPIAVKPGLAQNTPSPPAPEIPLRSPPPPYSEFDSGAGHRPTIPTRDAAITPGRRRSPYARKKPDPCIFCGKTYTRTNVLWDHLEDHLERAKGGPLACPREECKGMVLESPGRFKAHAARFHGSSFRVRIKLVTSESVKSPVGSARASARPITLVPSENQARPPGSGPMCTPTRTRIVLRIGGKKA</sequence>
<keyword evidence="4" id="KW-1185">Reference proteome</keyword>
<evidence type="ECO:0000259" key="2">
    <source>
        <dbReference type="PROSITE" id="PS00028"/>
    </source>
</evidence>
<feature type="compositionally biased region" description="Pro residues" evidence="1">
    <location>
        <begin position="718"/>
        <end position="734"/>
    </location>
</feature>
<reference evidence="3" key="2">
    <citation type="submission" date="2023-05" db="EMBL/GenBank/DDBJ databases">
        <authorList>
            <consortium name="Lawrence Berkeley National Laboratory"/>
            <person name="Steindorff A."/>
            <person name="Hensen N."/>
            <person name="Bonometti L."/>
            <person name="Westerberg I."/>
            <person name="Brannstrom I.O."/>
            <person name="Guillou S."/>
            <person name="Cros-Aarteil S."/>
            <person name="Calhoun S."/>
            <person name="Haridas S."/>
            <person name="Kuo A."/>
            <person name="Mondo S."/>
            <person name="Pangilinan J."/>
            <person name="Riley R."/>
            <person name="Labutti K."/>
            <person name="Andreopoulos B."/>
            <person name="Lipzen A."/>
            <person name="Chen C."/>
            <person name="Yanf M."/>
            <person name="Daum C."/>
            <person name="Ng V."/>
            <person name="Clum A."/>
            <person name="Ohm R."/>
            <person name="Martin F."/>
            <person name="Silar P."/>
            <person name="Natvig D."/>
            <person name="Lalanne C."/>
            <person name="Gautier V."/>
            <person name="Ament-Velasquez S.L."/>
            <person name="Kruys A."/>
            <person name="Hutchinson M.I."/>
            <person name="Powell A.J."/>
            <person name="Barry K."/>
            <person name="Miller A.N."/>
            <person name="Grigoriev I.V."/>
            <person name="Debuchy R."/>
            <person name="Gladieux P."/>
            <person name="Thoren M.H."/>
            <person name="Johannesson H."/>
        </authorList>
    </citation>
    <scope>NUCLEOTIDE SEQUENCE</scope>
    <source>
        <strain evidence="3">PSN309</strain>
    </source>
</reference>
<dbReference type="Proteomes" id="UP001302126">
    <property type="component" value="Unassembled WGS sequence"/>
</dbReference>
<proteinExistence type="predicted"/>
<gene>
    <name evidence="3" type="ORF">QBC35DRAFT_496568</name>
</gene>
<organism evidence="3 4">
    <name type="scientific">Podospora australis</name>
    <dbReference type="NCBI Taxonomy" id="1536484"/>
    <lineage>
        <taxon>Eukaryota</taxon>
        <taxon>Fungi</taxon>
        <taxon>Dikarya</taxon>
        <taxon>Ascomycota</taxon>
        <taxon>Pezizomycotina</taxon>
        <taxon>Sordariomycetes</taxon>
        <taxon>Sordariomycetidae</taxon>
        <taxon>Sordariales</taxon>
        <taxon>Podosporaceae</taxon>
        <taxon>Podospora</taxon>
    </lineage>
</organism>
<evidence type="ECO:0000313" key="4">
    <source>
        <dbReference type="Proteomes" id="UP001302126"/>
    </source>
</evidence>
<dbReference type="InterPro" id="IPR021842">
    <property type="entry name" value="DUF3435"/>
</dbReference>
<evidence type="ECO:0000313" key="3">
    <source>
        <dbReference type="EMBL" id="KAK4188374.1"/>
    </source>
</evidence>
<dbReference type="Pfam" id="PF11917">
    <property type="entry name" value="DUF3435"/>
    <property type="match status" value="2"/>
</dbReference>
<protein>
    <submittedName>
        <fullName evidence="3">FluG domain-containing protein</fullName>
    </submittedName>
</protein>
<reference evidence="3" key="1">
    <citation type="journal article" date="2023" name="Mol. Phylogenet. Evol.">
        <title>Genome-scale phylogeny and comparative genomics of the fungal order Sordariales.</title>
        <authorList>
            <person name="Hensen N."/>
            <person name="Bonometti L."/>
            <person name="Westerberg I."/>
            <person name="Brannstrom I.O."/>
            <person name="Guillou S."/>
            <person name="Cros-Aarteil S."/>
            <person name="Calhoun S."/>
            <person name="Haridas S."/>
            <person name="Kuo A."/>
            <person name="Mondo S."/>
            <person name="Pangilinan J."/>
            <person name="Riley R."/>
            <person name="LaButti K."/>
            <person name="Andreopoulos B."/>
            <person name="Lipzen A."/>
            <person name="Chen C."/>
            <person name="Yan M."/>
            <person name="Daum C."/>
            <person name="Ng V."/>
            <person name="Clum A."/>
            <person name="Steindorff A."/>
            <person name="Ohm R.A."/>
            <person name="Martin F."/>
            <person name="Silar P."/>
            <person name="Natvig D.O."/>
            <person name="Lalanne C."/>
            <person name="Gautier V."/>
            <person name="Ament-Velasquez S.L."/>
            <person name="Kruys A."/>
            <person name="Hutchinson M.I."/>
            <person name="Powell A.J."/>
            <person name="Barry K."/>
            <person name="Miller A.N."/>
            <person name="Grigoriev I.V."/>
            <person name="Debuchy R."/>
            <person name="Gladieux P."/>
            <person name="Hiltunen Thoren M."/>
            <person name="Johannesson H."/>
        </authorList>
    </citation>
    <scope>NUCLEOTIDE SEQUENCE</scope>
    <source>
        <strain evidence="3">PSN309</strain>
    </source>
</reference>
<name>A0AAN6WUD3_9PEZI</name>
<dbReference type="InterPro" id="IPR013087">
    <property type="entry name" value="Znf_C2H2_type"/>
</dbReference>
<dbReference type="AlphaFoldDB" id="A0AAN6WUD3"/>
<feature type="domain" description="C2H2-type" evidence="2">
    <location>
        <begin position="771"/>
        <end position="791"/>
    </location>
</feature>
<dbReference type="PANTHER" id="PTHR37535:SF4">
    <property type="entry name" value="FLUG DOMAIN-CONTAINING PROTEIN"/>
    <property type="match status" value="1"/>
</dbReference>
<accession>A0AAN6WUD3</accession>
<comment type="caution">
    <text evidence="3">The sequence shown here is derived from an EMBL/GenBank/DDBJ whole genome shotgun (WGS) entry which is preliminary data.</text>
</comment>
<dbReference type="PANTHER" id="PTHR37535">
    <property type="entry name" value="FLUG DOMAIN PROTEIN"/>
    <property type="match status" value="1"/>
</dbReference>